<evidence type="ECO:0000256" key="5">
    <source>
        <dbReference type="ARBA" id="ARBA00022968"/>
    </source>
</evidence>
<dbReference type="InterPro" id="IPR007734">
    <property type="entry name" value="Heparan_SO4_2-O-STrfase"/>
</dbReference>
<evidence type="ECO:0008006" key="13">
    <source>
        <dbReference type="Google" id="ProtNLM"/>
    </source>
</evidence>
<evidence type="ECO:0000256" key="4">
    <source>
        <dbReference type="ARBA" id="ARBA00022692"/>
    </source>
</evidence>
<dbReference type="PANTHER" id="PTHR12129">
    <property type="entry name" value="HEPARAN SULFATE 2-O-SULFOTRANSFERASE"/>
    <property type="match status" value="1"/>
</dbReference>
<evidence type="ECO:0000256" key="3">
    <source>
        <dbReference type="ARBA" id="ARBA00022679"/>
    </source>
</evidence>
<feature type="compositionally biased region" description="Pro residues" evidence="10">
    <location>
        <begin position="9"/>
        <end position="21"/>
    </location>
</feature>
<keyword evidence="9" id="KW-0325">Glycoprotein</keyword>
<gene>
    <name evidence="11" type="ORF">E2C01_032406</name>
</gene>
<evidence type="ECO:0000313" key="12">
    <source>
        <dbReference type="Proteomes" id="UP000324222"/>
    </source>
</evidence>
<evidence type="ECO:0000256" key="6">
    <source>
        <dbReference type="ARBA" id="ARBA00022989"/>
    </source>
</evidence>
<keyword evidence="8" id="KW-0472">Membrane</keyword>
<keyword evidence="4" id="KW-0812">Transmembrane</keyword>
<evidence type="ECO:0000256" key="2">
    <source>
        <dbReference type="ARBA" id="ARBA00010569"/>
    </source>
</evidence>
<dbReference type="EMBL" id="VSRR010004203">
    <property type="protein sequence ID" value="MPC38890.1"/>
    <property type="molecule type" value="Genomic_DNA"/>
</dbReference>
<name>A0A5B7EV73_PORTR</name>
<evidence type="ECO:0000256" key="9">
    <source>
        <dbReference type="ARBA" id="ARBA00023180"/>
    </source>
</evidence>
<evidence type="ECO:0000256" key="1">
    <source>
        <dbReference type="ARBA" id="ARBA00004323"/>
    </source>
</evidence>
<feature type="region of interest" description="Disordered" evidence="10">
    <location>
        <begin position="1"/>
        <end position="33"/>
    </location>
</feature>
<evidence type="ECO:0000313" key="11">
    <source>
        <dbReference type="EMBL" id="MPC38890.1"/>
    </source>
</evidence>
<protein>
    <recommendedName>
        <fullName evidence="13">Heparan sulfate 2-O-sulfotransferase pipe</fullName>
    </recommendedName>
</protein>
<dbReference type="InterPro" id="IPR005331">
    <property type="entry name" value="Sulfotransferase"/>
</dbReference>
<evidence type="ECO:0000256" key="10">
    <source>
        <dbReference type="SAM" id="MobiDB-lite"/>
    </source>
</evidence>
<comment type="caution">
    <text evidence="11">The sequence shown here is derived from an EMBL/GenBank/DDBJ whole genome shotgun (WGS) entry which is preliminary data.</text>
</comment>
<dbReference type="Pfam" id="PF03567">
    <property type="entry name" value="Sulfotransfer_2"/>
    <property type="match status" value="1"/>
</dbReference>
<feature type="compositionally biased region" description="Basic and acidic residues" evidence="10">
    <location>
        <begin position="65"/>
        <end position="87"/>
    </location>
</feature>
<comment type="similarity">
    <text evidence="2">Belongs to the sulfotransferase 3 family.</text>
</comment>
<organism evidence="11 12">
    <name type="scientific">Portunus trituberculatus</name>
    <name type="common">Swimming crab</name>
    <name type="synonym">Neptunus trituberculatus</name>
    <dbReference type="NCBI Taxonomy" id="210409"/>
    <lineage>
        <taxon>Eukaryota</taxon>
        <taxon>Metazoa</taxon>
        <taxon>Ecdysozoa</taxon>
        <taxon>Arthropoda</taxon>
        <taxon>Crustacea</taxon>
        <taxon>Multicrustacea</taxon>
        <taxon>Malacostraca</taxon>
        <taxon>Eumalacostraca</taxon>
        <taxon>Eucarida</taxon>
        <taxon>Decapoda</taxon>
        <taxon>Pleocyemata</taxon>
        <taxon>Brachyura</taxon>
        <taxon>Eubrachyura</taxon>
        <taxon>Portunoidea</taxon>
        <taxon>Portunidae</taxon>
        <taxon>Portuninae</taxon>
        <taxon>Portunus</taxon>
    </lineage>
</organism>
<keyword evidence="7" id="KW-0333">Golgi apparatus</keyword>
<dbReference type="OrthoDB" id="10019582at2759"/>
<sequence>MLVVWPAPQLLPPPLPATSPHPRPKHHHNQEAVHRRWEVWRRDGEDGDVFYKERGDGDNDAIMSRNDDKGNMNEKMMNSDEKSENKNSKRGNVVNNMNRKVERRKMKQNINNSEDDDDYDLTKFMEDTGGQYNVTPPNAQLLVYNRIPKCASSTMQTVLRWCVCRFNPLSTRTRFHIHFAYYLVILYSSRNLIEGAETHPVYINVVREPIERFISSFYYVRSKERLARIAAKGHLKVKPSSYWLNR</sequence>
<dbReference type="SUPFAM" id="SSF52540">
    <property type="entry name" value="P-loop containing nucleoside triphosphate hydrolases"/>
    <property type="match status" value="1"/>
</dbReference>
<dbReference type="GO" id="GO:0000139">
    <property type="term" value="C:Golgi membrane"/>
    <property type="evidence" value="ECO:0007669"/>
    <property type="project" value="UniProtKB-SubCell"/>
</dbReference>
<keyword evidence="6" id="KW-1133">Transmembrane helix</keyword>
<dbReference type="PANTHER" id="PTHR12129:SF15">
    <property type="entry name" value="URONYL 2-SULFOTRANSFERASE"/>
    <property type="match status" value="1"/>
</dbReference>
<reference evidence="11 12" key="1">
    <citation type="submission" date="2019-05" db="EMBL/GenBank/DDBJ databases">
        <title>Another draft genome of Portunus trituberculatus and its Hox gene families provides insights of decapod evolution.</title>
        <authorList>
            <person name="Jeong J.-H."/>
            <person name="Song I."/>
            <person name="Kim S."/>
            <person name="Choi T."/>
            <person name="Kim D."/>
            <person name="Ryu S."/>
            <person name="Kim W."/>
        </authorList>
    </citation>
    <scope>NUCLEOTIDE SEQUENCE [LARGE SCALE GENOMIC DNA]</scope>
    <source>
        <tissue evidence="11">Muscle</tissue>
    </source>
</reference>
<dbReference type="GO" id="GO:0008146">
    <property type="term" value="F:sulfotransferase activity"/>
    <property type="evidence" value="ECO:0007669"/>
    <property type="project" value="InterPro"/>
</dbReference>
<evidence type="ECO:0000256" key="8">
    <source>
        <dbReference type="ARBA" id="ARBA00023136"/>
    </source>
</evidence>
<dbReference type="AlphaFoldDB" id="A0A5B7EV73"/>
<accession>A0A5B7EV73</accession>
<dbReference type="Gene3D" id="3.40.50.300">
    <property type="entry name" value="P-loop containing nucleotide triphosphate hydrolases"/>
    <property type="match status" value="1"/>
</dbReference>
<proteinExistence type="inferred from homology"/>
<comment type="subcellular location">
    <subcellularLocation>
        <location evidence="1">Golgi apparatus membrane</location>
        <topology evidence="1">Single-pass type II membrane protein</topology>
    </subcellularLocation>
</comment>
<evidence type="ECO:0000256" key="7">
    <source>
        <dbReference type="ARBA" id="ARBA00023034"/>
    </source>
</evidence>
<keyword evidence="3" id="KW-0808">Transferase</keyword>
<keyword evidence="5" id="KW-0735">Signal-anchor</keyword>
<keyword evidence="12" id="KW-1185">Reference proteome</keyword>
<dbReference type="Proteomes" id="UP000324222">
    <property type="component" value="Unassembled WGS sequence"/>
</dbReference>
<feature type="region of interest" description="Disordered" evidence="10">
    <location>
        <begin position="51"/>
        <end position="119"/>
    </location>
</feature>
<dbReference type="InterPro" id="IPR027417">
    <property type="entry name" value="P-loop_NTPase"/>
</dbReference>